<keyword evidence="3" id="KW-0804">Transcription</keyword>
<feature type="domain" description="HTH tetR-type" evidence="6">
    <location>
        <begin position="23"/>
        <end position="83"/>
    </location>
</feature>
<dbReference type="InterPro" id="IPR036271">
    <property type="entry name" value="Tet_transcr_reg_TetR-rel_C_sf"/>
</dbReference>
<accession>A0A561VLM1</accession>
<evidence type="ECO:0000259" key="6">
    <source>
        <dbReference type="PROSITE" id="PS50977"/>
    </source>
</evidence>
<dbReference type="Gene3D" id="1.10.357.10">
    <property type="entry name" value="Tetracycline Repressor, domain 2"/>
    <property type="match status" value="1"/>
</dbReference>
<dbReference type="GO" id="GO:0003700">
    <property type="term" value="F:DNA-binding transcription factor activity"/>
    <property type="evidence" value="ECO:0007669"/>
    <property type="project" value="TreeGrafter"/>
</dbReference>
<dbReference type="InterPro" id="IPR050109">
    <property type="entry name" value="HTH-type_TetR-like_transc_reg"/>
</dbReference>
<dbReference type="PANTHER" id="PTHR30055">
    <property type="entry name" value="HTH-TYPE TRANSCRIPTIONAL REGULATOR RUTR"/>
    <property type="match status" value="1"/>
</dbReference>
<evidence type="ECO:0000256" key="1">
    <source>
        <dbReference type="ARBA" id="ARBA00023015"/>
    </source>
</evidence>
<dbReference type="SUPFAM" id="SSF46689">
    <property type="entry name" value="Homeodomain-like"/>
    <property type="match status" value="1"/>
</dbReference>
<dbReference type="SUPFAM" id="SSF48498">
    <property type="entry name" value="Tetracyclin repressor-like, C-terminal domain"/>
    <property type="match status" value="1"/>
</dbReference>
<evidence type="ECO:0000313" key="8">
    <source>
        <dbReference type="Proteomes" id="UP000320239"/>
    </source>
</evidence>
<dbReference type="Pfam" id="PF00440">
    <property type="entry name" value="TetR_N"/>
    <property type="match status" value="1"/>
</dbReference>
<dbReference type="InterPro" id="IPR009057">
    <property type="entry name" value="Homeodomain-like_sf"/>
</dbReference>
<dbReference type="PRINTS" id="PR00455">
    <property type="entry name" value="HTHTETR"/>
</dbReference>
<evidence type="ECO:0000313" key="7">
    <source>
        <dbReference type="EMBL" id="TWG12516.1"/>
    </source>
</evidence>
<dbReference type="PROSITE" id="PS50977">
    <property type="entry name" value="HTH_TETR_2"/>
    <property type="match status" value="1"/>
</dbReference>
<dbReference type="Proteomes" id="UP000320239">
    <property type="component" value="Unassembled WGS sequence"/>
</dbReference>
<dbReference type="InterPro" id="IPR001647">
    <property type="entry name" value="HTH_TetR"/>
</dbReference>
<evidence type="ECO:0000256" key="3">
    <source>
        <dbReference type="ARBA" id="ARBA00023163"/>
    </source>
</evidence>
<evidence type="ECO:0000256" key="4">
    <source>
        <dbReference type="PROSITE-ProRule" id="PRU00335"/>
    </source>
</evidence>
<organism evidence="7 8">
    <name type="scientific">Actinoplanes teichomyceticus</name>
    <dbReference type="NCBI Taxonomy" id="1867"/>
    <lineage>
        <taxon>Bacteria</taxon>
        <taxon>Bacillati</taxon>
        <taxon>Actinomycetota</taxon>
        <taxon>Actinomycetes</taxon>
        <taxon>Micromonosporales</taxon>
        <taxon>Micromonosporaceae</taxon>
        <taxon>Actinoplanes</taxon>
    </lineage>
</organism>
<dbReference type="AlphaFoldDB" id="A0A561VLM1"/>
<proteinExistence type="predicted"/>
<keyword evidence="2 4" id="KW-0238">DNA-binding</keyword>
<protein>
    <submittedName>
        <fullName evidence="7">TetR family transcriptional regulator</fullName>
    </submittedName>
</protein>
<dbReference type="PANTHER" id="PTHR30055:SF234">
    <property type="entry name" value="HTH-TYPE TRANSCRIPTIONAL REGULATOR BETI"/>
    <property type="match status" value="1"/>
</dbReference>
<comment type="caution">
    <text evidence="7">The sequence shown here is derived from an EMBL/GenBank/DDBJ whole genome shotgun (WGS) entry which is preliminary data.</text>
</comment>
<feature type="region of interest" description="Disordered" evidence="5">
    <location>
        <begin position="1"/>
        <end position="24"/>
    </location>
</feature>
<sequence>MMVAMGRSRTKPAPSAPVTARGRRTRDALVAAGRELLETRGWPGFTPEQVAQAAGVSYGTFYTYFESKDDLLRTVVRMVAEEMFAESRVAPDTAGDPYARIVAANRGYLRAWRNASRVLRLVERGADSDDTLRRLLLEVRELYVHRGAEGLRRLQEAGLADPGLDPRMTAIVLGAMVEQMAHVIYALREPLEEEAVVEHMSKLWAAAIGLRAQA</sequence>
<keyword evidence="8" id="KW-1185">Reference proteome</keyword>
<evidence type="ECO:0000256" key="5">
    <source>
        <dbReference type="SAM" id="MobiDB-lite"/>
    </source>
</evidence>
<evidence type="ECO:0000256" key="2">
    <source>
        <dbReference type="ARBA" id="ARBA00023125"/>
    </source>
</evidence>
<dbReference type="EMBL" id="VIWY01000005">
    <property type="protein sequence ID" value="TWG12516.1"/>
    <property type="molecule type" value="Genomic_DNA"/>
</dbReference>
<gene>
    <name evidence="7" type="ORF">FHX34_105383</name>
</gene>
<feature type="DNA-binding region" description="H-T-H motif" evidence="4">
    <location>
        <begin position="46"/>
        <end position="65"/>
    </location>
</feature>
<dbReference type="Gene3D" id="1.10.10.60">
    <property type="entry name" value="Homeodomain-like"/>
    <property type="match status" value="1"/>
</dbReference>
<keyword evidence="1" id="KW-0805">Transcription regulation</keyword>
<name>A0A561VLM1_ACTTI</name>
<dbReference type="GO" id="GO:0000976">
    <property type="term" value="F:transcription cis-regulatory region binding"/>
    <property type="evidence" value="ECO:0007669"/>
    <property type="project" value="TreeGrafter"/>
</dbReference>
<reference evidence="7 8" key="1">
    <citation type="submission" date="2019-06" db="EMBL/GenBank/DDBJ databases">
        <title>Sequencing the genomes of 1000 actinobacteria strains.</title>
        <authorList>
            <person name="Klenk H.-P."/>
        </authorList>
    </citation>
    <scope>NUCLEOTIDE SEQUENCE [LARGE SCALE GENOMIC DNA]</scope>
    <source>
        <strain evidence="7 8">DSM 43866</strain>
    </source>
</reference>